<dbReference type="RefSeq" id="WP_231480796.1">
    <property type="nucleotide sequence ID" value="NZ_BAAAZO010000006.1"/>
</dbReference>
<name>A0ABP6ZTG2_9ACTN</name>
<evidence type="ECO:0000313" key="2">
    <source>
        <dbReference type="EMBL" id="GAA3618355.1"/>
    </source>
</evidence>
<proteinExistence type="predicted"/>
<dbReference type="EMBL" id="BAAAZO010000006">
    <property type="protein sequence ID" value="GAA3618355.1"/>
    <property type="molecule type" value="Genomic_DNA"/>
</dbReference>
<dbReference type="InterPro" id="IPR025326">
    <property type="entry name" value="DUF4232"/>
</dbReference>
<keyword evidence="3" id="KW-1185">Reference proteome</keyword>
<feature type="domain" description="DUF4232" evidence="1">
    <location>
        <begin position="19"/>
        <end position="152"/>
    </location>
</feature>
<evidence type="ECO:0000313" key="3">
    <source>
        <dbReference type="Proteomes" id="UP001501074"/>
    </source>
</evidence>
<accession>A0ABP6ZTG2</accession>
<protein>
    <recommendedName>
        <fullName evidence="1">DUF4232 domain-containing protein</fullName>
    </recommendedName>
</protein>
<sequence length="158" mass="16908">MGGYTTPETPYSTVTDTTCPPDGLTFEVGFGDAAMGLRVTGLTVKNCSSTVRTVKGYPDLTVVDEFQRPLDVTVEPGEAAVTGMPTPRPSSFELKPGQELSSVLSWRSIITLTEDDRSVKAGGVRLTSGETEQVFMAYLDIGSTGDVYVSAWTRPTTQ</sequence>
<gene>
    <name evidence="2" type="ORF">GCM10022223_38880</name>
</gene>
<organism evidence="2 3">
    <name type="scientific">Kineosporia mesophila</name>
    <dbReference type="NCBI Taxonomy" id="566012"/>
    <lineage>
        <taxon>Bacteria</taxon>
        <taxon>Bacillati</taxon>
        <taxon>Actinomycetota</taxon>
        <taxon>Actinomycetes</taxon>
        <taxon>Kineosporiales</taxon>
        <taxon>Kineosporiaceae</taxon>
        <taxon>Kineosporia</taxon>
    </lineage>
</organism>
<comment type="caution">
    <text evidence="2">The sequence shown here is derived from an EMBL/GenBank/DDBJ whole genome shotgun (WGS) entry which is preliminary data.</text>
</comment>
<dbReference type="Proteomes" id="UP001501074">
    <property type="component" value="Unassembled WGS sequence"/>
</dbReference>
<evidence type="ECO:0000259" key="1">
    <source>
        <dbReference type="Pfam" id="PF14016"/>
    </source>
</evidence>
<dbReference type="Pfam" id="PF14016">
    <property type="entry name" value="DUF4232"/>
    <property type="match status" value="1"/>
</dbReference>
<reference evidence="3" key="1">
    <citation type="journal article" date="2019" name="Int. J. Syst. Evol. Microbiol.">
        <title>The Global Catalogue of Microorganisms (GCM) 10K type strain sequencing project: providing services to taxonomists for standard genome sequencing and annotation.</title>
        <authorList>
            <consortium name="The Broad Institute Genomics Platform"/>
            <consortium name="The Broad Institute Genome Sequencing Center for Infectious Disease"/>
            <person name="Wu L."/>
            <person name="Ma J."/>
        </authorList>
    </citation>
    <scope>NUCLEOTIDE SEQUENCE [LARGE SCALE GENOMIC DNA]</scope>
    <source>
        <strain evidence="3">JCM 16902</strain>
    </source>
</reference>